<dbReference type="NCBIfam" id="TIGR01011">
    <property type="entry name" value="rpsB_bact"/>
    <property type="match status" value="1"/>
</dbReference>
<dbReference type="PRINTS" id="PR00395">
    <property type="entry name" value="RIBOSOMALS2"/>
</dbReference>
<dbReference type="InterPro" id="IPR018130">
    <property type="entry name" value="Ribosomal_uS2_CS"/>
</dbReference>
<evidence type="ECO:0000256" key="7">
    <source>
        <dbReference type="SAM" id="Coils"/>
    </source>
</evidence>
<feature type="coiled-coil region" evidence="7">
    <location>
        <begin position="108"/>
        <end position="135"/>
    </location>
</feature>
<dbReference type="AlphaFoldDB" id="A0A1G1W6B2"/>
<dbReference type="PROSITE" id="PS00962">
    <property type="entry name" value="RIBOSOMAL_S2_1"/>
    <property type="match status" value="1"/>
</dbReference>
<evidence type="ECO:0000256" key="3">
    <source>
        <dbReference type="ARBA" id="ARBA00023274"/>
    </source>
</evidence>
<dbReference type="GO" id="GO:0022627">
    <property type="term" value="C:cytosolic small ribosomal subunit"/>
    <property type="evidence" value="ECO:0007669"/>
    <property type="project" value="TreeGrafter"/>
</dbReference>
<dbReference type="GO" id="GO:0003735">
    <property type="term" value="F:structural constituent of ribosome"/>
    <property type="evidence" value="ECO:0007669"/>
    <property type="project" value="InterPro"/>
</dbReference>
<proteinExistence type="inferred from homology"/>
<name>A0A1G1W6B2_9BACT</name>
<evidence type="ECO:0000256" key="6">
    <source>
        <dbReference type="RuleBase" id="RU003631"/>
    </source>
</evidence>
<organism evidence="8 9">
    <name type="scientific">Candidatus Woykebacteria bacterium RBG_13_40_15</name>
    <dbReference type="NCBI Taxonomy" id="1802593"/>
    <lineage>
        <taxon>Bacteria</taxon>
        <taxon>Candidatus Woykeibacteriota</taxon>
    </lineage>
</organism>
<dbReference type="PROSITE" id="PS00963">
    <property type="entry name" value="RIBOSOMAL_S2_2"/>
    <property type="match status" value="1"/>
</dbReference>
<protein>
    <recommendedName>
        <fullName evidence="4 5">Small ribosomal subunit protein uS2</fullName>
    </recommendedName>
</protein>
<dbReference type="STRING" id="1802593.A2172_02360"/>
<dbReference type="CDD" id="cd01425">
    <property type="entry name" value="RPS2"/>
    <property type="match status" value="1"/>
</dbReference>
<dbReference type="EMBL" id="MHCP01000028">
    <property type="protein sequence ID" value="OGY23199.1"/>
    <property type="molecule type" value="Genomic_DNA"/>
</dbReference>
<dbReference type="Proteomes" id="UP000176631">
    <property type="component" value="Unassembled WGS sequence"/>
</dbReference>
<keyword evidence="7" id="KW-0175">Coiled coil</keyword>
<gene>
    <name evidence="5" type="primary">rpsB</name>
    <name evidence="8" type="ORF">A2172_02360</name>
</gene>
<dbReference type="SUPFAM" id="SSF52313">
    <property type="entry name" value="Ribosomal protein S2"/>
    <property type="match status" value="1"/>
</dbReference>
<evidence type="ECO:0000256" key="5">
    <source>
        <dbReference type="HAMAP-Rule" id="MF_00291"/>
    </source>
</evidence>
<comment type="caution">
    <text evidence="8">The sequence shown here is derived from an EMBL/GenBank/DDBJ whole genome shotgun (WGS) entry which is preliminary data.</text>
</comment>
<keyword evidence="3 5" id="KW-0687">Ribonucleoprotein</keyword>
<dbReference type="GO" id="GO:0006412">
    <property type="term" value="P:translation"/>
    <property type="evidence" value="ECO:0007669"/>
    <property type="project" value="UniProtKB-UniRule"/>
</dbReference>
<keyword evidence="2 5" id="KW-0689">Ribosomal protein</keyword>
<comment type="similarity">
    <text evidence="1 5 6">Belongs to the universal ribosomal protein uS2 family.</text>
</comment>
<evidence type="ECO:0000256" key="4">
    <source>
        <dbReference type="ARBA" id="ARBA00035256"/>
    </source>
</evidence>
<dbReference type="Gene3D" id="3.40.50.10490">
    <property type="entry name" value="Glucose-6-phosphate isomerase like protein, domain 1"/>
    <property type="match status" value="1"/>
</dbReference>
<dbReference type="Gene3D" id="1.10.287.610">
    <property type="entry name" value="Helix hairpin bin"/>
    <property type="match status" value="1"/>
</dbReference>
<evidence type="ECO:0000256" key="1">
    <source>
        <dbReference type="ARBA" id="ARBA00006242"/>
    </source>
</evidence>
<dbReference type="InterPro" id="IPR001865">
    <property type="entry name" value="Ribosomal_uS2"/>
</dbReference>
<dbReference type="HAMAP" id="MF_00291_B">
    <property type="entry name" value="Ribosomal_uS2_B"/>
    <property type="match status" value="1"/>
</dbReference>
<dbReference type="Pfam" id="PF00318">
    <property type="entry name" value="Ribosomal_S2"/>
    <property type="match status" value="1"/>
</dbReference>
<dbReference type="PANTHER" id="PTHR12534:SF0">
    <property type="entry name" value="SMALL RIBOSOMAL SUBUNIT PROTEIN US2M"/>
    <property type="match status" value="1"/>
</dbReference>
<evidence type="ECO:0000313" key="9">
    <source>
        <dbReference type="Proteomes" id="UP000176631"/>
    </source>
</evidence>
<evidence type="ECO:0000256" key="2">
    <source>
        <dbReference type="ARBA" id="ARBA00022980"/>
    </source>
</evidence>
<dbReference type="InterPro" id="IPR023591">
    <property type="entry name" value="Ribosomal_uS2_flav_dom_sf"/>
</dbReference>
<evidence type="ECO:0000313" key="8">
    <source>
        <dbReference type="EMBL" id="OGY23199.1"/>
    </source>
</evidence>
<sequence length="246" mass="27571">MAKLPSMEELLDSGAHFGHQSKRWNPKMSPYIFGQQSGIHIIDLEKTEKQLERAAEFIKEVASRGGVVLFLSTKRQLSEIVEGAAKEAGAMFLTERWFGGLLTNFDSVKKTIEKLGNLEEELKTAEGRYTKKEQLLMQREIDKLIRVLGGIRSLDRLPDCLFIIDAKREDNAVREANKMGIPIVALVDTNGDPTKVNYPVAANDDSVKSVSLLVKTIALFYKEGRSLHEKKEKVAEVKKVAEEAKV</sequence>
<dbReference type="InterPro" id="IPR005706">
    <property type="entry name" value="Ribosomal_uS2_bac/mit/plastid"/>
</dbReference>
<reference evidence="8 9" key="1">
    <citation type="journal article" date="2016" name="Nat. Commun.">
        <title>Thousands of microbial genomes shed light on interconnected biogeochemical processes in an aquifer system.</title>
        <authorList>
            <person name="Anantharaman K."/>
            <person name="Brown C.T."/>
            <person name="Hug L.A."/>
            <person name="Sharon I."/>
            <person name="Castelle C.J."/>
            <person name="Probst A.J."/>
            <person name="Thomas B.C."/>
            <person name="Singh A."/>
            <person name="Wilkins M.J."/>
            <person name="Karaoz U."/>
            <person name="Brodie E.L."/>
            <person name="Williams K.H."/>
            <person name="Hubbard S.S."/>
            <person name="Banfield J.F."/>
        </authorList>
    </citation>
    <scope>NUCLEOTIDE SEQUENCE [LARGE SCALE GENOMIC DNA]</scope>
</reference>
<accession>A0A1G1W6B2</accession>
<dbReference type="PANTHER" id="PTHR12534">
    <property type="entry name" value="30S RIBOSOMAL PROTEIN S2 PROKARYOTIC AND ORGANELLAR"/>
    <property type="match status" value="1"/>
</dbReference>